<organism evidence="1 2">
    <name type="scientific">Acer negundo</name>
    <name type="common">Box elder</name>
    <dbReference type="NCBI Taxonomy" id="4023"/>
    <lineage>
        <taxon>Eukaryota</taxon>
        <taxon>Viridiplantae</taxon>
        <taxon>Streptophyta</taxon>
        <taxon>Embryophyta</taxon>
        <taxon>Tracheophyta</taxon>
        <taxon>Spermatophyta</taxon>
        <taxon>Magnoliopsida</taxon>
        <taxon>eudicotyledons</taxon>
        <taxon>Gunneridae</taxon>
        <taxon>Pentapetalae</taxon>
        <taxon>rosids</taxon>
        <taxon>malvids</taxon>
        <taxon>Sapindales</taxon>
        <taxon>Sapindaceae</taxon>
        <taxon>Hippocastanoideae</taxon>
        <taxon>Acereae</taxon>
        <taxon>Acer</taxon>
    </lineage>
</organism>
<protein>
    <submittedName>
        <fullName evidence="1">Uncharacterized protein</fullName>
    </submittedName>
</protein>
<sequence length="126" mass="13122">MQHAAFERYGRVLNLPSQPQRQALVAHSMIPTGSSPIIPHPPSLAISTRLQLRVDRATDAGTSGDGKPEDIAVATTESAEGGVVPTTPRMLGVGEVPAEAVIKATEDTSVADQSLVVGEKQGGRDT</sequence>
<name>A0AAD5J2B4_ACENE</name>
<keyword evidence="2" id="KW-1185">Reference proteome</keyword>
<reference evidence="1" key="2">
    <citation type="submission" date="2023-02" db="EMBL/GenBank/DDBJ databases">
        <authorList>
            <person name="Swenson N.G."/>
            <person name="Wegrzyn J.L."/>
            <person name="Mcevoy S.L."/>
        </authorList>
    </citation>
    <scope>NUCLEOTIDE SEQUENCE</scope>
    <source>
        <strain evidence="1">91603</strain>
        <tissue evidence="1">Leaf</tissue>
    </source>
</reference>
<accession>A0AAD5J2B4</accession>
<evidence type="ECO:0000313" key="2">
    <source>
        <dbReference type="Proteomes" id="UP001064489"/>
    </source>
</evidence>
<dbReference type="Proteomes" id="UP001064489">
    <property type="component" value="Chromosome 3"/>
</dbReference>
<comment type="caution">
    <text evidence="1">The sequence shown here is derived from an EMBL/GenBank/DDBJ whole genome shotgun (WGS) entry which is preliminary data.</text>
</comment>
<dbReference type="AlphaFoldDB" id="A0AAD5J2B4"/>
<reference evidence="1" key="1">
    <citation type="journal article" date="2022" name="Plant J.">
        <title>Strategies of tolerance reflected in two North American maple genomes.</title>
        <authorList>
            <person name="McEvoy S.L."/>
            <person name="Sezen U.U."/>
            <person name="Trouern-Trend A."/>
            <person name="McMahon S.M."/>
            <person name="Schaberg P.G."/>
            <person name="Yang J."/>
            <person name="Wegrzyn J.L."/>
            <person name="Swenson N.G."/>
        </authorList>
    </citation>
    <scope>NUCLEOTIDE SEQUENCE</scope>
    <source>
        <strain evidence="1">91603</strain>
    </source>
</reference>
<evidence type="ECO:0000313" key="1">
    <source>
        <dbReference type="EMBL" id="KAI9184829.1"/>
    </source>
</evidence>
<proteinExistence type="predicted"/>
<dbReference type="EMBL" id="JAJSOW010000100">
    <property type="protein sequence ID" value="KAI9184829.1"/>
    <property type="molecule type" value="Genomic_DNA"/>
</dbReference>
<gene>
    <name evidence="1" type="ORF">LWI28_001469</name>
</gene>